<dbReference type="RefSeq" id="WP_214624084.1">
    <property type="nucleotide sequence ID" value="NZ_JAHGAW010000008.1"/>
</dbReference>
<dbReference type="Proteomes" id="UP001138757">
    <property type="component" value="Unassembled WGS sequence"/>
</dbReference>
<sequence length="183" mass="19863">MPRIPYPDVSKLEPQVQKMLAGTPLNIVRMAALASPAAFKAAGELGYALSTPENLDPHLRETAILRVGYLTNSKYELHQHLSIAKAVGLTDAQIEAIGSMHYDRLDPTMAAVARFTDDVVRNVAPSDENLAALRALVSDRVVINLVMCIGHYGTVARIIGVTGIEPDEEALKHLPTNEDEQAQ</sequence>
<name>A0A9X1IRW3_9SPHN</name>
<protein>
    <submittedName>
        <fullName evidence="2">Carboxymuconolactone decarboxylase family protein</fullName>
    </submittedName>
</protein>
<dbReference type="PANTHER" id="PTHR34846:SF11">
    <property type="entry name" value="4-CARBOXYMUCONOLACTONE DECARBOXYLASE FAMILY PROTEIN (AFU_ORTHOLOGUE AFUA_6G11590)"/>
    <property type="match status" value="1"/>
</dbReference>
<evidence type="ECO:0000313" key="3">
    <source>
        <dbReference type="Proteomes" id="UP001138757"/>
    </source>
</evidence>
<gene>
    <name evidence="2" type="ORF">KK488_12815</name>
</gene>
<dbReference type="InterPro" id="IPR003779">
    <property type="entry name" value="CMD-like"/>
</dbReference>
<dbReference type="Pfam" id="PF02627">
    <property type="entry name" value="CMD"/>
    <property type="match status" value="1"/>
</dbReference>
<reference evidence="2" key="1">
    <citation type="submission" date="2021-05" db="EMBL/GenBank/DDBJ databases">
        <title>Genome of Sphingobium sp. strain.</title>
        <authorList>
            <person name="Fan R."/>
        </authorList>
    </citation>
    <scope>NUCLEOTIDE SEQUENCE</scope>
    <source>
        <strain evidence="2">H33</strain>
    </source>
</reference>
<evidence type="ECO:0000259" key="1">
    <source>
        <dbReference type="Pfam" id="PF02627"/>
    </source>
</evidence>
<dbReference type="Gene3D" id="1.20.1290.10">
    <property type="entry name" value="AhpD-like"/>
    <property type="match status" value="1"/>
</dbReference>
<dbReference type="SUPFAM" id="SSF69118">
    <property type="entry name" value="AhpD-like"/>
    <property type="match status" value="1"/>
</dbReference>
<proteinExistence type="predicted"/>
<evidence type="ECO:0000313" key="2">
    <source>
        <dbReference type="EMBL" id="MBT2187828.1"/>
    </source>
</evidence>
<accession>A0A9X1IRW3</accession>
<keyword evidence="3" id="KW-1185">Reference proteome</keyword>
<feature type="domain" description="Carboxymuconolactone decarboxylase-like" evidence="1">
    <location>
        <begin position="36"/>
        <end position="117"/>
    </location>
</feature>
<comment type="caution">
    <text evidence="2">The sequence shown here is derived from an EMBL/GenBank/DDBJ whole genome shotgun (WGS) entry which is preliminary data.</text>
</comment>
<organism evidence="2 3">
    <name type="scientific">Sphingobium nicotianae</name>
    <dbReference type="NCBI Taxonomy" id="2782607"/>
    <lineage>
        <taxon>Bacteria</taxon>
        <taxon>Pseudomonadati</taxon>
        <taxon>Pseudomonadota</taxon>
        <taxon>Alphaproteobacteria</taxon>
        <taxon>Sphingomonadales</taxon>
        <taxon>Sphingomonadaceae</taxon>
        <taxon>Sphingobium</taxon>
    </lineage>
</organism>
<dbReference type="EMBL" id="JAHGAW010000008">
    <property type="protein sequence ID" value="MBT2187828.1"/>
    <property type="molecule type" value="Genomic_DNA"/>
</dbReference>
<dbReference type="AlphaFoldDB" id="A0A9X1IRW3"/>
<dbReference type="PANTHER" id="PTHR34846">
    <property type="entry name" value="4-CARBOXYMUCONOLACTONE DECARBOXYLASE FAMILY PROTEIN (AFU_ORTHOLOGUE AFUA_6G11590)"/>
    <property type="match status" value="1"/>
</dbReference>
<dbReference type="GO" id="GO:0051920">
    <property type="term" value="F:peroxiredoxin activity"/>
    <property type="evidence" value="ECO:0007669"/>
    <property type="project" value="InterPro"/>
</dbReference>
<dbReference type="InterPro" id="IPR029032">
    <property type="entry name" value="AhpD-like"/>
</dbReference>